<dbReference type="AlphaFoldDB" id="M2QU13"/>
<organism evidence="3 4">
    <name type="scientific">Ceriporiopsis subvermispora (strain B)</name>
    <name type="common">White-rot fungus</name>
    <name type="synonym">Gelatoporia subvermispora</name>
    <dbReference type="NCBI Taxonomy" id="914234"/>
    <lineage>
        <taxon>Eukaryota</taxon>
        <taxon>Fungi</taxon>
        <taxon>Dikarya</taxon>
        <taxon>Basidiomycota</taxon>
        <taxon>Agaricomycotina</taxon>
        <taxon>Agaricomycetes</taxon>
        <taxon>Polyporales</taxon>
        <taxon>Gelatoporiaceae</taxon>
        <taxon>Gelatoporia</taxon>
    </lineage>
</organism>
<feature type="transmembrane region" description="Helical" evidence="2">
    <location>
        <begin position="53"/>
        <end position="73"/>
    </location>
</feature>
<gene>
    <name evidence="3" type="ORF">CERSUDRAFT_116301</name>
</gene>
<feature type="compositionally biased region" description="Polar residues" evidence="1">
    <location>
        <begin position="305"/>
        <end position="326"/>
    </location>
</feature>
<evidence type="ECO:0000256" key="1">
    <source>
        <dbReference type="SAM" id="MobiDB-lite"/>
    </source>
</evidence>
<protein>
    <recommendedName>
        <fullName evidence="5">G-protein coupled receptors family 1 profile domain-containing protein</fullName>
    </recommendedName>
</protein>
<proteinExistence type="predicted"/>
<keyword evidence="2" id="KW-0472">Membrane</keyword>
<dbReference type="HOGENOM" id="CLU_059054_1_1_1"/>
<name>M2QU13_CERS8</name>
<keyword evidence="4" id="KW-1185">Reference proteome</keyword>
<keyword evidence="2" id="KW-1133">Transmembrane helix</keyword>
<dbReference type="STRING" id="914234.M2QU13"/>
<keyword evidence="2" id="KW-0812">Transmembrane</keyword>
<feature type="transmembrane region" description="Helical" evidence="2">
    <location>
        <begin position="20"/>
        <end position="41"/>
    </location>
</feature>
<feature type="transmembrane region" description="Helical" evidence="2">
    <location>
        <begin position="229"/>
        <end position="251"/>
    </location>
</feature>
<reference evidence="3 4" key="1">
    <citation type="journal article" date="2012" name="Proc. Natl. Acad. Sci. U.S.A.">
        <title>Comparative genomics of Ceriporiopsis subvermispora and Phanerochaete chrysosporium provide insight into selective ligninolysis.</title>
        <authorList>
            <person name="Fernandez-Fueyo E."/>
            <person name="Ruiz-Duenas F.J."/>
            <person name="Ferreira P."/>
            <person name="Floudas D."/>
            <person name="Hibbett D.S."/>
            <person name="Canessa P."/>
            <person name="Larrondo L.F."/>
            <person name="James T.Y."/>
            <person name="Seelenfreund D."/>
            <person name="Lobos S."/>
            <person name="Polanco R."/>
            <person name="Tello M."/>
            <person name="Honda Y."/>
            <person name="Watanabe T."/>
            <person name="Watanabe T."/>
            <person name="Ryu J.S."/>
            <person name="Kubicek C.P."/>
            <person name="Schmoll M."/>
            <person name="Gaskell J."/>
            <person name="Hammel K.E."/>
            <person name="St John F.J."/>
            <person name="Vanden Wymelenberg A."/>
            <person name="Sabat G."/>
            <person name="Splinter BonDurant S."/>
            <person name="Syed K."/>
            <person name="Yadav J.S."/>
            <person name="Doddapaneni H."/>
            <person name="Subramanian V."/>
            <person name="Lavin J.L."/>
            <person name="Oguiza J.A."/>
            <person name="Perez G."/>
            <person name="Pisabarro A.G."/>
            <person name="Ramirez L."/>
            <person name="Santoyo F."/>
            <person name="Master E."/>
            <person name="Coutinho P.M."/>
            <person name="Henrissat B."/>
            <person name="Lombard V."/>
            <person name="Magnuson J.K."/>
            <person name="Kuees U."/>
            <person name="Hori C."/>
            <person name="Igarashi K."/>
            <person name="Samejima M."/>
            <person name="Held B.W."/>
            <person name="Barry K.W."/>
            <person name="LaButti K.M."/>
            <person name="Lapidus A."/>
            <person name="Lindquist E.A."/>
            <person name="Lucas S.M."/>
            <person name="Riley R."/>
            <person name="Salamov A.A."/>
            <person name="Hoffmeister D."/>
            <person name="Schwenk D."/>
            <person name="Hadar Y."/>
            <person name="Yarden O."/>
            <person name="de Vries R.P."/>
            <person name="Wiebenga A."/>
            <person name="Stenlid J."/>
            <person name="Eastwood D."/>
            <person name="Grigoriev I.V."/>
            <person name="Berka R.M."/>
            <person name="Blanchette R.A."/>
            <person name="Kersten P."/>
            <person name="Martinez A.T."/>
            <person name="Vicuna R."/>
            <person name="Cullen D."/>
        </authorList>
    </citation>
    <scope>NUCLEOTIDE SEQUENCE [LARGE SCALE GENOMIC DNA]</scope>
    <source>
        <strain evidence="3 4">B</strain>
    </source>
</reference>
<feature type="transmembrane region" description="Helical" evidence="2">
    <location>
        <begin position="205"/>
        <end position="223"/>
    </location>
</feature>
<sequence length="337" mass="38626">MVDWSSEAEITRDEQVYDRLMHTIFGLYLWEIFISFGFDWAYISGRRSFKWPLIFYFANRYIMLFSLIGLITWLNVTSRINCNALYTYVQVFGNLATCLASVNLSLRMMAVWNMAWYIITALILIIVGHWSLLLFHGGLFKAIWDDSASRCSVVFMNYRFYTATFIYSMCFNFIVFSLTAWGLTHQLGRGRKKISSIASLIFKDGLIFFIIACSIELLAVIFIELNLNAVMSNMLMVLPAVFSTIAACRVVRRLADFTQMEVELFGPARRSRGQSLSVHHDMRDGILVQMEMFVHSSDTLPMRSSHVSSARTGRSEQTLTSESPITDETKLPELALP</sequence>
<dbReference type="OrthoDB" id="3197626at2759"/>
<evidence type="ECO:0008006" key="5">
    <source>
        <dbReference type="Google" id="ProtNLM"/>
    </source>
</evidence>
<dbReference type="EMBL" id="KB445800">
    <property type="protein sequence ID" value="EMD35570.1"/>
    <property type="molecule type" value="Genomic_DNA"/>
</dbReference>
<evidence type="ECO:0000313" key="3">
    <source>
        <dbReference type="EMBL" id="EMD35570.1"/>
    </source>
</evidence>
<feature type="transmembrane region" description="Helical" evidence="2">
    <location>
        <begin position="116"/>
        <end position="140"/>
    </location>
</feature>
<dbReference type="Proteomes" id="UP000016930">
    <property type="component" value="Unassembled WGS sequence"/>
</dbReference>
<accession>M2QU13</accession>
<evidence type="ECO:0000256" key="2">
    <source>
        <dbReference type="SAM" id="Phobius"/>
    </source>
</evidence>
<feature type="transmembrane region" description="Helical" evidence="2">
    <location>
        <begin position="85"/>
        <end position="104"/>
    </location>
</feature>
<evidence type="ECO:0000313" key="4">
    <source>
        <dbReference type="Proteomes" id="UP000016930"/>
    </source>
</evidence>
<feature type="transmembrane region" description="Helical" evidence="2">
    <location>
        <begin position="160"/>
        <end position="184"/>
    </location>
</feature>
<feature type="region of interest" description="Disordered" evidence="1">
    <location>
        <begin position="303"/>
        <end position="337"/>
    </location>
</feature>